<organism evidence="1 2">
    <name type="scientific">Fusarium austroafricanum</name>
    <dbReference type="NCBI Taxonomy" id="2364996"/>
    <lineage>
        <taxon>Eukaryota</taxon>
        <taxon>Fungi</taxon>
        <taxon>Dikarya</taxon>
        <taxon>Ascomycota</taxon>
        <taxon>Pezizomycotina</taxon>
        <taxon>Sordariomycetes</taxon>
        <taxon>Hypocreomycetidae</taxon>
        <taxon>Hypocreales</taxon>
        <taxon>Nectriaceae</taxon>
        <taxon>Fusarium</taxon>
        <taxon>Fusarium concolor species complex</taxon>
    </lineage>
</organism>
<comment type="caution">
    <text evidence="1">The sequence shown here is derived from an EMBL/GenBank/DDBJ whole genome shotgun (WGS) entry which is preliminary data.</text>
</comment>
<reference evidence="1" key="1">
    <citation type="submission" date="2020-01" db="EMBL/GenBank/DDBJ databases">
        <title>Identification and distribution of gene clusters putatively required for synthesis of sphingolipid metabolism inhibitors in phylogenetically diverse species of the filamentous fungus Fusarium.</title>
        <authorList>
            <person name="Kim H.-S."/>
            <person name="Busman M."/>
            <person name="Brown D.W."/>
            <person name="Divon H."/>
            <person name="Uhlig S."/>
            <person name="Proctor R.H."/>
        </authorList>
    </citation>
    <scope>NUCLEOTIDE SEQUENCE</scope>
    <source>
        <strain evidence="1">NRRL 53441</strain>
    </source>
</reference>
<accession>A0A8H4NFP6</accession>
<keyword evidence="2" id="KW-1185">Reference proteome</keyword>
<evidence type="ECO:0000313" key="1">
    <source>
        <dbReference type="EMBL" id="KAF4423716.1"/>
    </source>
</evidence>
<proteinExistence type="predicted"/>
<protein>
    <submittedName>
        <fullName evidence="1">Uncharacterized protein</fullName>
    </submittedName>
</protein>
<name>A0A8H4NFP6_9HYPO</name>
<sequence>MGEILLRRMQGFREHLSGFDDFQIMQAPAATFRVPIVSGEITILAVSERDPTYWDFCFADAECNACCWLERETFSGIKHSGDLLYRKDLLDYVKISNELTEKPICVFISGYSYTKITRFLGTHPAMLVADHVDKILYIIPVPLDKATIGDAMICCPLVIKRDGDSIICSILPKATTDGNMYCSSKKLVTPAFPEAIKRADFTISEPQAATTEEMKVEKNDVAMESDVQVSDKRHAILTTNPSALPNFLTTGEAQVIRFGTGLEFIGNRAEQNNKSAVVLP</sequence>
<dbReference type="OrthoDB" id="10000387at2759"/>
<dbReference type="Proteomes" id="UP000605986">
    <property type="component" value="Unassembled WGS sequence"/>
</dbReference>
<gene>
    <name evidence="1" type="ORF">F53441_14256</name>
</gene>
<dbReference type="EMBL" id="JAADJG010001147">
    <property type="protein sequence ID" value="KAF4423716.1"/>
    <property type="molecule type" value="Genomic_DNA"/>
</dbReference>
<evidence type="ECO:0000313" key="2">
    <source>
        <dbReference type="Proteomes" id="UP000605986"/>
    </source>
</evidence>
<dbReference type="AlphaFoldDB" id="A0A8H4NFP6"/>
<feature type="non-terminal residue" evidence="1">
    <location>
        <position position="1"/>
    </location>
</feature>